<comment type="caution">
    <text evidence="1">The sequence shown here is derived from an EMBL/GenBank/DDBJ whole genome shotgun (WGS) entry which is preliminary data.</text>
</comment>
<reference evidence="1 2" key="1">
    <citation type="journal article" date="2013" name="Genome Announc.">
        <title>Whole-genome sequences of five oyster-associated bacteria show potential for crude oil hydrocarbon degradation.</title>
        <authorList>
            <person name="Chauhan A."/>
            <person name="Green S."/>
            <person name="Pathak A."/>
            <person name="Thomas J."/>
            <person name="Venkatramanan R."/>
        </authorList>
    </citation>
    <scope>NUCLEOTIDE SEQUENCE [LARGE SCALE GENOMIC DNA]</scope>
    <source>
        <strain evidence="1 2">MF109</strain>
    </source>
</reference>
<dbReference type="RefSeq" id="WP_021200988.1">
    <property type="nucleotide sequence ID" value="NZ_ATAO01000206.1"/>
</dbReference>
<dbReference type="Proteomes" id="UP000016033">
    <property type="component" value="Unassembled WGS sequence"/>
</dbReference>
<gene>
    <name evidence="1" type="ORF">L687_05395</name>
</gene>
<proteinExistence type="predicted"/>
<accession>T5K4T2</accession>
<dbReference type="PATRIC" id="fig|1333857.3.peg.3053"/>
<protein>
    <submittedName>
        <fullName evidence="1">Uncharacterized protein</fullName>
    </submittedName>
</protein>
<organism evidence="1 2">
    <name type="scientific">Microbacterium maritypicum MF109</name>
    <dbReference type="NCBI Taxonomy" id="1333857"/>
    <lineage>
        <taxon>Bacteria</taxon>
        <taxon>Bacillati</taxon>
        <taxon>Actinomycetota</taxon>
        <taxon>Actinomycetes</taxon>
        <taxon>Micrococcales</taxon>
        <taxon>Microbacteriaceae</taxon>
        <taxon>Microbacterium</taxon>
    </lineage>
</organism>
<evidence type="ECO:0000313" key="1">
    <source>
        <dbReference type="EMBL" id="EQM74896.1"/>
    </source>
</evidence>
<sequence length="66" mass="7142">MTGPIEPDDIRAVACTLCEHCWTVRAGQALDQAVDALSLHMSRMHGTARFEIEIITDDGSVLTNTG</sequence>
<dbReference type="EMBL" id="ATAO01000206">
    <property type="protein sequence ID" value="EQM74896.1"/>
    <property type="molecule type" value="Genomic_DNA"/>
</dbReference>
<dbReference type="AlphaFoldDB" id="T5K4T2"/>
<evidence type="ECO:0000313" key="2">
    <source>
        <dbReference type="Proteomes" id="UP000016033"/>
    </source>
</evidence>
<name>T5K4T2_MICMQ</name>